<dbReference type="PANTHER" id="PTHR10884:SF14">
    <property type="entry name" value="NADH DEHYDROGENASE [UBIQUINONE] IRON-SULFUR PROTEIN 3, MITOCHONDRIAL"/>
    <property type="match status" value="1"/>
</dbReference>
<feature type="domain" description="NADH:ubiquinone oxidoreductase 30kDa subunit" evidence="3">
    <location>
        <begin position="30"/>
        <end position="152"/>
    </location>
</feature>
<keyword evidence="4" id="KW-0560">Oxidoreductase</keyword>
<accession>A0A075G0B6</accession>
<evidence type="ECO:0000313" key="4">
    <source>
        <dbReference type="EMBL" id="AIE97435.1"/>
    </source>
</evidence>
<keyword evidence="2" id="KW-0813">Transport</keyword>
<organism evidence="4">
    <name type="scientific">uncultured marine group II/III euryarchaeote AD1000_99_D12</name>
    <dbReference type="NCBI Taxonomy" id="1457831"/>
    <lineage>
        <taxon>Archaea</taxon>
        <taxon>Methanobacteriati</taxon>
        <taxon>Methanobacteriota</taxon>
        <taxon>environmental samples</taxon>
    </lineage>
</organism>
<dbReference type="Gene3D" id="3.30.460.80">
    <property type="entry name" value="NADH:ubiquinone oxidoreductase, 30kDa subunit"/>
    <property type="match status" value="1"/>
</dbReference>
<dbReference type="GO" id="GO:0008137">
    <property type="term" value="F:NADH dehydrogenase (ubiquinone) activity"/>
    <property type="evidence" value="ECO:0007669"/>
    <property type="project" value="InterPro"/>
</dbReference>
<gene>
    <name evidence="4" type="primary">nuoC</name>
</gene>
<evidence type="ECO:0000256" key="2">
    <source>
        <dbReference type="ARBA" id="ARBA00022448"/>
    </source>
</evidence>
<dbReference type="Pfam" id="PF00329">
    <property type="entry name" value="Complex1_30kDa"/>
    <property type="match status" value="1"/>
</dbReference>
<protein>
    <submittedName>
        <fullName evidence="4">NADH-quinone oxidoreductase subunit C (NuoC)</fullName>
        <ecNumber evidence="4">1.6.5.3</ecNumber>
    </submittedName>
</protein>
<dbReference type="PROSITE" id="PS00542">
    <property type="entry name" value="COMPLEX1_30K"/>
    <property type="match status" value="1"/>
</dbReference>
<dbReference type="PANTHER" id="PTHR10884">
    <property type="entry name" value="NADH DEHYDROGENASE UBIQUINONE IRON-SULFUR PROTEIN 3"/>
    <property type="match status" value="1"/>
</dbReference>
<dbReference type="AlphaFoldDB" id="A0A075G0B6"/>
<evidence type="ECO:0000259" key="3">
    <source>
        <dbReference type="Pfam" id="PF00329"/>
    </source>
</evidence>
<proteinExistence type="inferred from homology"/>
<name>A0A075G0B6_9EURY</name>
<comment type="similarity">
    <text evidence="1">Belongs to the complex I 30 kDa subunit family.</text>
</comment>
<dbReference type="InterPro" id="IPR037232">
    <property type="entry name" value="NADH_quin_OxRdtase_su_C/D-like"/>
</dbReference>
<reference evidence="4" key="1">
    <citation type="journal article" date="2014" name="Genome Biol. Evol.">
        <title>Pangenome evidence for extensive interdomain horizontal transfer affecting lineage core and shell genes in uncultured planktonic thaumarchaeota and euryarchaeota.</title>
        <authorList>
            <person name="Deschamps P."/>
            <person name="Zivanovic Y."/>
            <person name="Moreira D."/>
            <person name="Rodriguez-Valera F."/>
            <person name="Lopez-Garcia P."/>
        </authorList>
    </citation>
    <scope>NUCLEOTIDE SEQUENCE</scope>
</reference>
<sequence>MEIKELMQQLSAFKGVSGSSMVRDNVVKLDIDKNSSKEFFTKLRDDFGFEHCSLITAIDNQPEFELVYHFTSVNKSITVGSTDLSVMVEVHVFLERDTPTIESISDLWGGANWHEREAFDLMGIYFVGHPDLRRVLLPEGFAGHPLRKDYVYEIHEEEW</sequence>
<dbReference type="EMBL" id="KF900507">
    <property type="protein sequence ID" value="AIE97435.1"/>
    <property type="molecule type" value="Genomic_DNA"/>
</dbReference>
<dbReference type="InterPro" id="IPR001268">
    <property type="entry name" value="NADH_UbQ_OxRdtase_30kDa_su"/>
</dbReference>
<dbReference type="EC" id="1.6.5.3" evidence="4"/>
<evidence type="ECO:0000256" key="1">
    <source>
        <dbReference type="ARBA" id="ARBA00007569"/>
    </source>
</evidence>
<dbReference type="InterPro" id="IPR020396">
    <property type="entry name" value="NADH_UbQ_OxRdtase_CS"/>
</dbReference>
<dbReference type="SUPFAM" id="SSF143243">
    <property type="entry name" value="Nqo5-like"/>
    <property type="match status" value="1"/>
</dbReference>
<dbReference type="GO" id="GO:0016651">
    <property type="term" value="F:oxidoreductase activity, acting on NAD(P)H"/>
    <property type="evidence" value="ECO:0007669"/>
    <property type="project" value="InterPro"/>
</dbReference>